<dbReference type="Pfam" id="PF01965">
    <property type="entry name" value="DJ-1_PfpI"/>
    <property type="match status" value="1"/>
</dbReference>
<dbReference type="PROSITE" id="PS51273">
    <property type="entry name" value="GATASE_TYPE_1"/>
    <property type="match status" value="1"/>
</dbReference>
<dbReference type="InterPro" id="IPR002818">
    <property type="entry name" value="DJ-1/PfpI"/>
</dbReference>
<dbReference type="InterPro" id="IPR006286">
    <property type="entry name" value="C56_PfpI-like"/>
</dbReference>
<dbReference type="InterPro" id="IPR029062">
    <property type="entry name" value="Class_I_gatase-like"/>
</dbReference>
<dbReference type="PROSITE" id="PS51276">
    <property type="entry name" value="PEPTIDASE_C56_PFPI"/>
    <property type="match status" value="1"/>
</dbReference>
<dbReference type="Proteomes" id="UP000789707">
    <property type="component" value="Unassembled WGS sequence"/>
</dbReference>
<evidence type="ECO:0000259" key="2">
    <source>
        <dbReference type="Pfam" id="PF01965"/>
    </source>
</evidence>
<gene>
    <name evidence="3" type="primary">yraA</name>
    <name evidence="3" type="ORF">WFA24289_00756</name>
</gene>
<comment type="similarity">
    <text evidence="1">Belongs to the peptidase C56 family.</text>
</comment>
<dbReference type="GO" id="GO:0016798">
    <property type="term" value="F:hydrolase activity, acting on glycosyl bonds"/>
    <property type="evidence" value="ECO:0007669"/>
    <property type="project" value="UniProtKB-KW"/>
</dbReference>
<keyword evidence="3" id="KW-0326">Glycosidase</keyword>
<evidence type="ECO:0000256" key="1">
    <source>
        <dbReference type="ARBA" id="ARBA00008542"/>
    </source>
</evidence>
<sequence>MAKIIAIATDDFEDSELISPKEALENVGHTVDVVEHTAKKIITGKHGTEVITTKGIDDAKLADYDALLIPGGFSPDKLRIDERYVNLTRAFLESDKPVFTICHGPQLFIQTGITDQLTLTAYQSVQPDLKYAGANVKDAQVVIDDEHQLISSRTPKDLPAFNAAIIKALAK</sequence>
<evidence type="ECO:0000313" key="3">
    <source>
        <dbReference type="EMBL" id="CAH0416452.1"/>
    </source>
</evidence>
<comment type="caution">
    <text evidence="3">The sequence shown here is derived from an EMBL/GenBank/DDBJ whole genome shotgun (WGS) entry which is preliminary data.</text>
</comment>
<protein>
    <submittedName>
        <fullName evidence="3">Cysteine protease YraA</fullName>
        <ecNumber evidence="3">3.2.-.-</ecNumber>
    </submittedName>
</protein>
<dbReference type="GO" id="GO:0006508">
    <property type="term" value="P:proteolysis"/>
    <property type="evidence" value="ECO:0007669"/>
    <property type="project" value="UniProtKB-KW"/>
</dbReference>
<reference evidence="3 4" key="1">
    <citation type="submission" date="2021-11" db="EMBL/GenBank/DDBJ databases">
        <authorList>
            <person name="Depoorter E."/>
        </authorList>
    </citation>
    <scope>NUCLEOTIDE SEQUENCE [LARGE SCALE GENOMIC DNA]</scope>
    <source>
        <strain evidence="3 4">LMG 24289</strain>
    </source>
</reference>
<evidence type="ECO:0000313" key="4">
    <source>
        <dbReference type="Proteomes" id="UP000789707"/>
    </source>
</evidence>
<keyword evidence="3" id="KW-0378">Hydrolase</keyword>
<keyword evidence="3" id="KW-0645">Protease</keyword>
<dbReference type="SUPFAM" id="SSF52317">
    <property type="entry name" value="Class I glutamine amidotransferase-like"/>
    <property type="match status" value="1"/>
</dbReference>
<name>A0ABM8Z4Z1_9LACO</name>
<dbReference type="NCBIfam" id="TIGR01382">
    <property type="entry name" value="PfpI"/>
    <property type="match status" value="1"/>
</dbReference>
<dbReference type="EC" id="3.2.-.-" evidence="3"/>
<dbReference type="PANTHER" id="PTHR42733:SF2">
    <property type="entry name" value="DJ-1_THIJ_PFPI FAMILY PROTEIN"/>
    <property type="match status" value="1"/>
</dbReference>
<keyword evidence="4" id="KW-1185">Reference proteome</keyword>
<dbReference type="RefSeq" id="WP_230096512.1">
    <property type="nucleotide sequence ID" value="NZ_CAKKNS010000002.1"/>
</dbReference>
<dbReference type="PANTHER" id="PTHR42733">
    <property type="entry name" value="DJ-1 PROTEIN"/>
    <property type="match status" value="1"/>
</dbReference>
<proteinExistence type="inferred from homology"/>
<dbReference type="Gene3D" id="3.40.50.880">
    <property type="match status" value="1"/>
</dbReference>
<accession>A0ABM8Z4Z1</accession>
<dbReference type="CDD" id="cd03134">
    <property type="entry name" value="GATase1_PfpI_like"/>
    <property type="match status" value="1"/>
</dbReference>
<feature type="domain" description="DJ-1/PfpI" evidence="2">
    <location>
        <begin position="3"/>
        <end position="167"/>
    </location>
</feature>
<organism evidence="3 4">
    <name type="scientific">Periweissella fabaria</name>
    <dbReference type="NCBI Taxonomy" id="546157"/>
    <lineage>
        <taxon>Bacteria</taxon>
        <taxon>Bacillati</taxon>
        <taxon>Bacillota</taxon>
        <taxon>Bacilli</taxon>
        <taxon>Lactobacillales</taxon>
        <taxon>Lactobacillaceae</taxon>
        <taxon>Periweissella</taxon>
    </lineage>
</organism>
<dbReference type="GO" id="GO:0008233">
    <property type="term" value="F:peptidase activity"/>
    <property type="evidence" value="ECO:0007669"/>
    <property type="project" value="UniProtKB-KW"/>
</dbReference>
<dbReference type="EMBL" id="CAKKNS010000002">
    <property type="protein sequence ID" value="CAH0416452.1"/>
    <property type="molecule type" value="Genomic_DNA"/>
</dbReference>